<accession>A0ACC1RK07</accession>
<comment type="caution">
    <text evidence="1">The sequence shown here is derived from an EMBL/GenBank/DDBJ whole genome shotgun (WGS) entry which is preliminary data.</text>
</comment>
<evidence type="ECO:0000313" key="1">
    <source>
        <dbReference type="EMBL" id="KAJ3520458.1"/>
    </source>
</evidence>
<protein>
    <submittedName>
        <fullName evidence="1">Uncharacterized protein</fullName>
    </submittedName>
</protein>
<name>A0ACC1RK07_9APHY</name>
<reference evidence="1" key="1">
    <citation type="submission" date="2022-07" db="EMBL/GenBank/DDBJ databases">
        <title>Genome Sequence of Phlebia brevispora.</title>
        <authorList>
            <person name="Buettner E."/>
        </authorList>
    </citation>
    <scope>NUCLEOTIDE SEQUENCE</scope>
    <source>
        <strain evidence="1">MPL23</strain>
    </source>
</reference>
<sequence>MPPPWKTNDLSTGTRCESATASGISRLPDELLLNIFLIVSNISRHGESCFNVLRLAHTCSLWRKILLAYGEPWSKLPSWDFMANHVEFTDFIVERSLDIPLTLLSSDSVNPQAWETRFLQTYMSRLRNLEITSSSYDVANRSPYIDILETSAAPEIRTFKLNLMPTEFDNNSGKDFILSHLFAHRATKLDTLSFRWSRLTYTATNYLDLVSLHLELFSLRRKLNESGSILTAITNSPRLKELAIMVHNRSGARRDDWDPMLDEDQTLRHRLALEYMTCLKLEMALPYMLLILGSITLPNPHALDHIALYPFKLSATSRRYYKVTDVLSQDYLPPGLLDGLYDWNIGNYWDSPRDAPGLAADAPPELFLSMKGRGIAAQNRHHYVVDIDLPGVEDSTQILERFSGLAAAKQLRYWYNAGDSDKDTFDRSNHLRLSSILHFAQSLRSLDLWIDTSLAIYSDDSFPPFYGDSRASVLDSVRCADMEELEICFSTRWTLDAFRELATFCKRLPCLRRLTVMCQRYAYFDERNDYHTVVRALRRLGIPYATNDTGLGLGIGVRSLSMSSTLVAAPVNLKSFLSDLNDDGCGHFTSAFAHVHFINPYESYAIDPSIF</sequence>
<keyword evidence="2" id="KW-1185">Reference proteome</keyword>
<dbReference type="EMBL" id="JANHOG010002737">
    <property type="protein sequence ID" value="KAJ3520458.1"/>
    <property type="molecule type" value="Genomic_DNA"/>
</dbReference>
<organism evidence="1 2">
    <name type="scientific">Phlebia brevispora</name>
    <dbReference type="NCBI Taxonomy" id="194682"/>
    <lineage>
        <taxon>Eukaryota</taxon>
        <taxon>Fungi</taxon>
        <taxon>Dikarya</taxon>
        <taxon>Basidiomycota</taxon>
        <taxon>Agaricomycotina</taxon>
        <taxon>Agaricomycetes</taxon>
        <taxon>Polyporales</taxon>
        <taxon>Meruliaceae</taxon>
        <taxon>Phlebia</taxon>
    </lineage>
</organism>
<evidence type="ECO:0000313" key="2">
    <source>
        <dbReference type="Proteomes" id="UP001148662"/>
    </source>
</evidence>
<dbReference type="Proteomes" id="UP001148662">
    <property type="component" value="Unassembled WGS sequence"/>
</dbReference>
<proteinExistence type="predicted"/>
<gene>
    <name evidence="1" type="ORF">NM688_g9159</name>
</gene>